<name>A0ABT0X9G1_9ACTN</name>
<accession>A0ABT0X9G1</accession>
<dbReference type="EC" id="2.7.1.180" evidence="2"/>
<evidence type="ECO:0000313" key="11">
    <source>
        <dbReference type="EMBL" id="MCM2579166.1"/>
    </source>
</evidence>
<organism evidence="11 12">
    <name type="scientific">Streptomyces meridianus</name>
    <dbReference type="NCBI Taxonomy" id="2938945"/>
    <lineage>
        <taxon>Bacteria</taxon>
        <taxon>Bacillati</taxon>
        <taxon>Actinomycetota</taxon>
        <taxon>Actinomycetes</taxon>
        <taxon>Kitasatosporales</taxon>
        <taxon>Streptomycetaceae</taxon>
        <taxon>Streptomyces</taxon>
    </lineage>
</organism>
<dbReference type="SUPFAM" id="SSF143631">
    <property type="entry name" value="ApbE-like"/>
    <property type="match status" value="1"/>
</dbReference>
<evidence type="ECO:0000256" key="3">
    <source>
        <dbReference type="ARBA" id="ARBA00016337"/>
    </source>
</evidence>
<keyword evidence="12" id="KW-1185">Reference proteome</keyword>
<gene>
    <name evidence="11" type="ORF">M1E25_17720</name>
</gene>
<evidence type="ECO:0000256" key="10">
    <source>
        <dbReference type="ARBA" id="ARBA00048540"/>
    </source>
</evidence>
<evidence type="ECO:0000256" key="8">
    <source>
        <dbReference type="ARBA" id="ARBA00022842"/>
    </source>
</evidence>
<comment type="cofactor">
    <cofactor evidence="1">
        <name>Mg(2+)</name>
        <dbReference type="ChEBI" id="CHEBI:18420"/>
    </cofactor>
</comment>
<dbReference type="InterPro" id="IPR003374">
    <property type="entry name" value="ApbE-like_sf"/>
</dbReference>
<keyword evidence="8" id="KW-0460">Magnesium</keyword>
<dbReference type="Pfam" id="PF02424">
    <property type="entry name" value="ApbE"/>
    <property type="match status" value="2"/>
</dbReference>
<evidence type="ECO:0000256" key="7">
    <source>
        <dbReference type="ARBA" id="ARBA00022827"/>
    </source>
</evidence>
<dbReference type="Proteomes" id="UP001167160">
    <property type="component" value="Unassembled WGS sequence"/>
</dbReference>
<dbReference type="RefSeq" id="WP_251416814.1">
    <property type="nucleotide sequence ID" value="NZ_JAMQGM010000037.1"/>
</dbReference>
<evidence type="ECO:0000256" key="2">
    <source>
        <dbReference type="ARBA" id="ARBA00011955"/>
    </source>
</evidence>
<dbReference type="PANTHER" id="PTHR30040:SF2">
    <property type="entry name" value="FAD:PROTEIN FMN TRANSFERASE"/>
    <property type="match status" value="1"/>
</dbReference>
<evidence type="ECO:0000313" key="12">
    <source>
        <dbReference type="Proteomes" id="UP001167160"/>
    </source>
</evidence>
<keyword evidence="6" id="KW-0479">Metal-binding</keyword>
<evidence type="ECO:0000256" key="5">
    <source>
        <dbReference type="ARBA" id="ARBA00022679"/>
    </source>
</evidence>
<evidence type="ECO:0000256" key="6">
    <source>
        <dbReference type="ARBA" id="ARBA00022723"/>
    </source>
</evidence>
<sequence>MGTVFSFDVRGPDIPALRRALDDAVTLLHRVDEVFSTYRPDSAVSRLGRGETVLEECPSEVALVLGLCEEAGRVSGGWFSHTPGGTLDPSGLVKGWAIEAAARLLREAGASGSCVNGGGDLQLCGEASAGAPWRIGVADPLRRGLLAAVVSGRDLAVATTGTAERGLHVLDPRTGRPVAPLASATVTGPGAGLTDAYATAAFAMGGAALDWVASLDGYEALLIGRDGRTACTPGFPRSGS</sequence>
<dbReference type="Gene3D" id="3.10.520.10">
    <property type="entry name" value="ApbE-like domains"/>
    <property type="match status" value="2"/>
</dbReference>
<dbReference type="InterPro" id="IPR024932">
    <property type="entry name" value="ApbE"/>
</dbReference>
<comment type="caution">
    <text evidence="11">The sequence shown here is derived from an EMBL/GenBank/DDBJ whole genome shotgun (WGS) entry which is preliminary data.</text>
</comment>
<evidence type="ECO:0000256" key="9">
    <source>
        <dbReference type="ARBA" id="ARBA00031306"/>
    </source>
</evidence>
<evidence type="ECO:0000256" key="4">
    <source>
        <dbReference type="ARBA" id="ARBA00022630"/>
    </source>
</evidence>
<evidence type="ECO:0000256" key="1">
    <source>
        <dbReference type="ARBA" id="ARBA00001946"/>
    </source>
</evidence>
<dbReference type="GO" id="GO:0016740">
    <property type="term" value="F:transferase activity"/>
    <property type="evidence" value="ECO:0007669"/>
    <property type="project" value="UniProtKB-KW"/>
</dbReference>
<dbReference type="PANTHER" id="PTHR30040">
    <property type="entry name" value="THIAMINE BIOSYNTHESIS LIPOPROTEIN APBE"/>
    <property type="match status" value="1"/>
</dbReference>
<comment type="catalytic activity">
    <reaction evidence="10">
        <text>L-threonyl-[protein] + FAD = FMN-L-threonyl-[protein] + AMP + H(+)</text>
        <dbReference type="Rhea" id="RHEA:36847"/>
        <dbReference type="Rhea" id="RHEA-COMP:11060"/>
        <dbReference type="Rhea" id="RHEA-COMP:11061"/>
        <dbReference type="ChEBI" id="CHEBI:15378"/>
        <dbReference type="ChEBI" id="CHEBI:30013"/>
        <dbReference type="ChEBI" id="CHEBI:57692"/>
        <dbReference type="ChEBI" id="CHEBI:74257"/>
        <dbReference type="ChEBI" id="CHEBI:456215"/>
        <dbReference type="EC" id="2.7.1.180"/>
    </reaction>
</comment>
<proteinExistence type="predicted"/>
<reference evidence="11" key="1">
    <citation type="journal article" date="2023" name="Int. J. Syst. Evol. Microbiol.">
        <title>Streptomyces meridianus sp. nov. isolated from brackish water of the Tagus estuary in Alcochete, Portugal.</title>
        <authorList>
            <person name="Santos J.D.N."/>
            <person name="Klimek D."/>
            <person name="Calusinska M."/>
            <person name="Lobo Da Cunha A."/>
            <person name="Catita J."/>
            <person name="Goncalves H."/>
            <person name="Gonzalez I."/>
            <person name="Reyes F."/>
            <person name="Lage O.M."/>
        </authorList>
    </citation>
    <scope>NUCLEOTIDE SEQUENCE</scope>
    <source>
        <strain evidence="11">MTZ3.1</strain>
    </source>
</reference>
<protein>
    <recommendedName>
        <fullName evidence="3">FAD:protein FMN transferase</fullName>
        <ecNumber evidence="2">2.7.1.180</ecNumber>
    </recommendedName>
    <alternativeName>
        <fullName evidence="9">Flavin transferase</fullName>
    </alternativeName>
</protein>
<keyword evidence="7" id="KW-0274">FAD</keyword>
<dbReference type="EMBL" id="JAMQGM010000037">
    <property type="protein sequence ID" value="MCM2579166.1"/>
    <property type="molecule type" value="Genomic_DNA"/>
</dbReference>
<keyword evidence="5 11" id="KW-0808">Transferase</keyword>
<keyword evidence="4" id="KW-0285">Flavoprotein</keyword>